<keyword evidence="4" id="KW-1185">Reference proteome</keyword>
<evidence type="ECO:0000313" key="4">
    <source>
        <dbReference type="Proteomes" id="UP000680706"/>
    </source>
</evidence>
<reference evidence="3 4" key="1">
    <citation type="journal article" date="2021" name="Angew. Chem. Int. Ed. Engl.">
        <title>A novel family of nonribosomal peptides modulate collective behavior in Pseudovibrio bacteria isolated from marine sponges.</title>
        <authorList>
            <person name="Ioca L.P."/>
            <person name="Dai Y."/>
            <person name="Kunakom S."/>
            <person name="Diaz-Espinosa J."/>
            <person name="Krunic A."/>
            <person name="Crnkovic C.M."/>
            <person name="Orjala J."/>
            <person name="Sanchez L.M."/>
            <person name="Ferreira A.G."/>
            <person name="Berlinck R.G.S."/>
            <person name="Eustaquio A.S."/>
        </authorList>
    </citation>
    <scope>NUCLEOTIDE SEQUENCE [LARGE SCALE GENOMIC DNA]</scope>
    <source>
        <strain evidence="3 4">Ab134</strain>
    </source>
</reference>
<dbReference type="InterPro" id="IPR023346">
    <property type="entry name" value="Lysozyme-like_dom_sf"/>
</dbReference>
<dbReference type="Gene3D" id="1.10.8.350">
    <property type="entry name" value="Bacterial muramidase"/>
    <property type="match status" value="1"/>
</dbReference>
<dbReference type="SUPFAM" id="SSF53955">
    <property type="entry name" value="Lysozyme-like"/>
    <property type="match status" value="1"/>
</dbReference>
<feature type="signal peptide" evidence="1">
    <location>
        <begin position="1"/>
        <end position="41"/>
    </location>
</feature>
<proteinExistence type="predicted"/>
<dbReference type="InterPro" id="IPR031304">
    <property type="entry name" value="SLT_2"/>
</dbReference>
<dbReference type="Gene3D" id="1.10.530.10">
    <property type="match status" value="1"/>
</dbReference>
<dbReference type="CDD" id="cd13399">
    <property type="entry name" value="Slt35-like"/>
    <property type="match status" value="1"/>
</dbReference>
<dbReference type="RefSeq" id="WP_075699479.1">
    <property type="nucleotide sequence ID" value="NZ_CP074126.1"/>
</dbReference>
<evidence type="ECO:0000256" key="1">
    <source>
        <dbReference type="SAM" id="SignalP"/>
    </source>
</evidence>
<name>A0ABX8ANJ5_9HYPH</name>
<evidence type="ECO:0000313" key="3">
    <source>
        <dbReference type="EMBL" id="QUS56644.1"/>
    </source>
</evidence>
<dbReference type="PANTHER" id="PTHR30163">
    <property type="entry name" value="MEMBRANE-BOUND LYTIC MUREIN TRANSGLYCOSYLASE B"/>
    <property type="match status" value="1"/>
</dbReference>
<dbReference type="InterPro" id="IPR011970">
    <property type="entry name" value="MltB_2"/>
</dbReference>
<dbReference type="Proteomes" id="UP000680706">
    <property type="component" value="Chromosome"/>
</dbReference>
<keyword evidence="1" id="KW-0732">Signal</keyword>
<protein>
    <submittedName>
        <fullName evidence="3">Lytic murein transglycosylase</fullName>
    </submittedName>
</protein>
<dbReference type="EMBL" id="CP074126">
    <property type="protein sequence ID" value="QUS56644.1"/>
    <property type="molecule type" value="Genomic_DNA"/>
</dbReference>
<feature type="domain" description="Transglycosylase SLT" evidence="2">
    <location>
        <begin position="51"/>
        <end position="257"/>
    </location>
</feature>
<evidence type="ECO:0000259" key="2">
    <source>
        <dbReference type="Pfam" id="PF13406"/>
    </source>
</evidence>
<dbReference type="PANTHER" id="PTHR30163:SF8">
    <property type="entry name" value="LYTIC MUREIN TRANSGLYCOSYLASE"/>
    <property type="match status" value="1"/>
</dbReference>
<dbReference type="Pfam" id="PF13406">
    <property type="entry name" value="SLT_2"/>
    <property type="match status" value="1"/>
</dbReference>
<dbReference type="NCBIfam" id="TIGR02283">
    <property type="entry name" value="MltB_2"/>
    <property type="match status" value="1"/>
</dbReference>
<feature type="chain" id="PRO_5045737647" evidence="1">
    <location>
        <begin position="42"/>
        <end position="288"/>
    </location>
</feature>
<organism evidence="3 4">
    <name type="scientific">Pseudovibrio brasiliensis</name>
    <dbReference type="NCBI Taxonomy" id="1898042"/>
    <lineage>
        <taxon>Bacteria</taxon>
        <taxon>Pseudomonadati</taxon>
        <taxon>Pseudomonadota</taxon>
        <taxon>Alphaproteobacteria</taxon>
        <taxon>Hyphomicrobiales</taxon>
        <taxon>Stappiaceae</taxon>
        <taxon>Pseudovibrio</taxon>
    </lineage>
</organism>
<gene>
    <name evidence="3" type="ORF">KGB56_04200</name>
</gene>
<accession>A0ABX8ANJ5</accession>
<sequence length="288" mass="32131">MITQEFGVFESFIETVKVKTRKAGLLLGAGLLLVGVSSAQAATCGDTGAGFDRWLASYKNTLQSQGISKATINKSLSGITYNRKVIGYDRNQKSFKLSFEEFYKLRVNNALINKGRKLMKKHNALFTRIENEFGVPREIITAIWGLETGYGRGIGKMNTIRALATLAYDCRRADFFRNELYHALLIVQKGDLQPSEMKGAWAGELGQTQFLASSYIKFAIDYSGDGKRDLLYNTADTLASTAHFLMSYGWQPGQPWGPGTPNYEVIRSWNRAGVYVKTIQIMAEKLSN</sequence>
<dbReference type="InterPro" id="IPR043426">
    <property type="entry name" value="MltB-like"/>
</dbReference>